<dbReference type="CDD" id="cd01131">
    <property type="entry name" value="PilT"/>
    <property type="match status" value="1"/>
</dbReference>
<dbReference type="RefSeq" id="WP_317832968.1">
    <property type="nucleotide sequence ID" value="NZ_CP136920.1"/>
</dbReference>
<evidence type="ECO:0000259" key="2">
    <source>
        <dbReference type="SMART" id="SM00382"/>
    </source>
</evidence>
<protein>
    <submittedName>
        <fullName evidence="3">PilT/PilU family type 4a pilus ATPase</fullName>
    </submittedName>
</protein>
<evidence type="ECO:0000313" key="3">
    <source>
        <dbReference type="EMBL" id="WOO40774.1"/>
    </source>
</evidence>
<proteinExistence type="inferred from homology"/>
<dbReference type="InterPro" id="IPR006321">
    <property type="entry name" value="PilT/PilU"/>
</dbReference>
<evidence type="ECO:0000256" key="1">
    <source>
        <dbReference type="ARBA" id="ARBA00006611"/>
    </source>
</evidence>
<name>A0AAQ3LF45_9BACT</name>
<accession>A0AAQ3LF45</accession>
<dbReference type="AlphaFoldDB" id="A0AAQ3LF45"/>
<dbReference type="InterPro" id="IPR003593">
    <property type="entry name" value="AAA+_ATPase"/>
</dbReference>
<dbReference type="KEGG" id="puo:RZN69_19295"/>
<sequence>MNYNPDDKVYQADDHIYSINDLLRSALDPEYVANGMPRISDFHIKVGQTVRFRLDDDLQAIPNGAIVTQEIAERLIYPLLSEKHVKKMKEDVLVDVDAGYELVEDQYSFRINAFRDRDGIAATIRLLPKHVPDVSEVGFPTEGLAEELVHLKRGLVLVTGITGSGKSTTIASLINAINRQRPVRIITLEDPIEYMFDSEASLISQREVGEHVDSFSRGLFSALRENPDVVYVGEMRDIETASLALTAAETGHLVFSTLHTRDCVGAITRIIDMYPPEREKEITTQLSFSMDYVISQKLVPRIHGDGRLVAMEVMRNSTGISNLLRTGKWHQLYSIMETKSGEGMITMEQCLLDLYEQGYISREDAILYANRDEIVGRLPPPDMGKKKKRR</sequence>
<dbReference type="InterPro" id="IPR001482">
    <property type="entry name" value="T2SS/T4SS_dom"/>
</dbReference>
<dbReference type="EMBL" id="CP136920">
    <property type="protein sequence ID" value="WOO40774.1"/>
    <property type="molecule type" value="Genomic_DNA"/>
</dbReference>
<dbReference type="PANTHER" id="PTHR30486">
    <property type="entry name" value="TWITCHING MOTILITY PROTEIN PILT"/>
    <property type="match status" value="1"/>
</dbReference>
<organism evidence="3 4">
    <name type="scientific">Rubellicoccus peritrichatus</name>
    <dbReference type="NCBI Taxonomy" id="3080537"/>
    <lineage>
        <taxon>Bacteria</taxon>
        <taxon>Pseudomonadati</taxon>
        <taxon>Verrucomicrobiota</taxon>
        <taxon>Opitutia</taxon>
        <taxon>Puniceicoccales</taxon>
        <taxon>Cerasicoccaceae</taxon>
        <taxon>Rubellicoccus</taxon>
    </lineage>
</organism>
<dbReference type="NCBIfam" id="TIGR01420">
    <property type="entry name" value="pilT_fam"/>
    <property type="match status" value="1"/>
</dbReference>
<reference evidence="3 4" key="1">
    <citation type="submission" date="2023-10" db="EMBL/GenBank/DDBJ databases">
        <title>Rubellicoccus peritrichatus gen. nov., sp. nov., isolated from an algae of coral reef tank.</title>
        <authorList>
            <person name="Luo J."/>
        </authorList>
    </citation>
    <scope>NUCLEOTIDE SEQUENCE [LARGE SCALE GENOMIC DNA]</scope>
    <source>
        <strain evidence="3 4">CR14</strain>
    </source>
</reference>
<dbReference type="SUPFAM" id="SSF52540">
    <property type="entry name" value="P-loop containing nucleoside triphosphate hydrolases"/>
    <property type="match status" value="1"/>
</dbReference>
<dbReference type="InterPro" id="IPR027417">
    <property type="entry name" value="P-loop_NTPase"/>
</dbReference>
<gene>
    <name evidence="3" type="ORF">RZN69_19295</name>
</gene>
<keyword evidence="4" id="KW-1185">Reference proteome</keyword>
<dbReference type="Proteomes" id="UP001304300">
    <property type="component" value="Chromosome"/>
</dbReference>
<feature type="domain" description="AAA+ ATPase" evidence="2">
    <location>
        <begin position="152"/>
        <end position="277"/>
    </location>
</feature>
<dbReference type="Gene3D" id="3.30.450.90">
    <property type="match status" value="1"/>
</dbReference>
<comment type="similarity">
    <text evidence="1">Belongs to the GSP E family.</text>
</comment>
<dbReference type="GO" id="GO:0016887">
    <property type="term" value="F:ATP hydrolysis activity"/>
    <property type="evidence" value="ECO:0007669"/>
    <property type="project" value="InterPro"/>
</dbReference>
<dbReference type="GO" id="GO:0005524">
    <property type="term" value="F:ATP binding"/>
    <property type="evidence" value="ECO:0007669"/>
    <property type="project" value="InterPro"/>
</dbReference>
<dbReference type="Gene3D" id="3.40.50.300">
    <property type="entry name" value="P-loop containing nucleotide triphosphate hydrolases"/>
    <property type="match status" value="1"/>
</dbReference>
<dbReference type="InterPro" id="IPR050921">
    <property type="entry name" value="T4SS_GSP_E_ATPase"/>
</dbReference>
<dbReference type="SMART" id="SM00382">
    <property type="entry name" value="AAA"/>
    <property type="match status" value="1"/>
</dbReference>
<evidence type="ECO:0000313" key="4">
    <source>
        <dbReference type="Proteomes" id="UP001304300"/>
    </source>
</evidence>
<dbReference type="Pfam" id="PF00437">
    <property type="entry name" value="T2SSE"/>
    <property type="match status" value="1"/>
</dbReference>